<dbReference type="RefSeq" id="WP_166410678.1">
    <property type="nucleotide sequence ID" value="NZ_CP049869.1"/>
</dbReference>
<proteinExistence type="predicted"/>
<dbReference type="AlphaFoldDB" id="A0A6G7YNG3"/>
<protein>
    <submittedName>
        <fullName evidence="3">DUF2061 domain-containing protein</fullName>
    </submittedName>
</protein>
<organism evidence="3 4">
    <name type="scientific">Sphingomonas piscis</name>
    <dbReference type="NCBI Taxonomy" id="2714943"/>
    <lineage>
        <taxon>Bacteria</taxon>
        <taxon>Pseudomonadati</taxon>
        <taxon>Pseudomonadota</taxon>
        <taxon>Alphaproteobacteria</taxon>
        <taxon>Sphingomonadales</taxon>
        <taxon>Sphingomonadaceae</taxon>
        <taxon>Sphingomonas</taxon>
    </lineage>
</organism>
<feature type="transmembrane region" description="Helical" evidence="1">
    <location>
        <begin position="9"/>
        <end position="26"/>
    </location>
</feature>
<dbReference type="InterPro" id="IPR018638">
    <property type="entry name" value="DUF2061_membrane"/>
</dbReference>
<evidence type="ECO:0000313" key="4">
    <source>
        <dbReference type="Proteomes" id="UP000503222"/>
    </source>
</evidence>
<dbReference type="Pfam" id="PF09834">
    <property type="entry name" value="DUF2061"/>
    <property type="match status" value="1"/>
</dbReference>
<gene>
    <name evidence="3" type="ORF">G7077_04580</name>
</gene>
<keyword evidence="1" id="KW-0472">Membrane</keyword>
<evidence type="ECO:0000256" key="1">
    <source>
        <dbReference type="SAM" id="Phobius"/>
    </source>
</evidence>
<feature type="domain" description="DUF2061" evidence="2">
    <location>
        <begin position="6"/>
        <end position="56"/>
    </location>
</feature>
<dbReference type="KEGG" id="spii:G7077_04580"/>
<keyword evidence="1" id="KW-1133">Transmembrane helix</keyword>
<dbReference type="Proteomes" id="UP000503222">
    <property type="component" value="Chromosome"/>
</dbReference>
<sequence>MSTDFIKTMTYLAVHLTVAFTIGYIITGSIQIAGLITLIEPCANAVAFFFHEKAWKWRLRRKSEHELGLA</sequence>
<keyword evidence="4" id="KW-1185">Reference proteome</keyword>
<reference evidence="3 4" key="1">
    <citation type="submission" date="2020-03" db="EMBL/GenBank/DDBJ databases">
        <title>Sphingomonas sp. nov., isolated from fish.</title>
        <authorList>
            <person name="Hyun D.-W."/>
            <person name="Bae J.-W."/>
        </authorList>
    </citation>
    <scope>NUCLEOTIDE SEQUENCE [LARGE SCALE GENOMIC DNA]</scope>
    <source>
        <strain evidence="3 4">HDW15B</strain>
    </source>
</reference>
<dbReference type="EMBL" id="CP049869">
    <property type="protein sequence ID" value="QIK78285.1"/>
    <property type="molecule type" value="Genomic_DNA"/>
</dbReference>
<keyword evidence="1" id="KW-0812">Transmembrane</keyword>
<name>A0A6G7YNG3_9SPHN</name>
<evidence type="ECO:0000259" key="2">
    <source>
        <dbReference type="Pfam" id="PF09834"/>
    </source>
</evidence>
<accession>A0A6G7YNG3</accession>
<evidence type="ECO:0000313" key="3">
    <source>
        <dbReference type="EMBL" id="QIK78285.1"/>
    </source>
</evidence>